<dbReference type="InterPro" id="IPR024213">
    <property type="entry name" value="DUF3822"/>
</dbReference>
<protein>
    <recommendedName>
        <fullName evidence="2">DUF3822 family protein</fullName>
    </recommendedName>
</protein>
<name>A0AB33IZV3_9BACT</name>
<organism evidence="1">
    <name type="scientific">Prevotella sp. GTC17254</name>
    <dbReference type="NCBI Taxonomy" id="3236794"/>
    <lineage>
        <taxon>Bacteria</taxon>
        <taxon>Pseudomonadati</taxon>
        <taxon>Bacteroidota</taxon>
        <taxon>Bacteroidia</taxon>
        <taxon>Bacteroidales</taxon>
        <taxon>Prevotellaceae</taxon>
        <taxon>Prevotella</taxon>
    </lineage>
</organism>
<dbReference type="CDD" id="cd24013">
    <property type="entry name" value="ASKHA_ATPase_BT3980-like"/>
    <property type="match status" value="1"/>
</dbReference>
<dbReference type="AlphaFoldDB" id="A0AB33IZV3"/>
<gene>
    <name evidence="1" type="ORF">GTC17254_11500</name>
</gene>
<dbReference type="Gene3D" id="3.30.420.260">
    <property type="match status" value="1"/>
</dbReference>
<dbReference type="EMBL" id="AP035786">
    <property type="protein sequence ID" value="BFO73553.1"/>
    <property type="molecule type" value="Genomic_DNA"/>
</dbReference>
<accession>A0AB33IZV3</accession>
<proteinExistence type="predicted"/>
<evidence type="ECO:0000313" key="1">
    <source>
        <dbReference type="EMBL" id="BFO73553.1"/>
    </source>
</evidence>
<sequence>MLETGNNHPNVTGRVTLRITRHSLSIAVVDAKATDKLVYEPYIMRSGISTAANLREAFRENAILEQGYRKAQVMIGTPVLMIPLEEFREESMESLYHYTFMNSDNDCVLHSVLPVINAVALYSINKDLKLVLDDHFADIRYMPIVQPMWSYLYRRSQTGAWRKLYGYFHDGSLDVFSFAQGRFKFCNSFDAGSSRDSAYFLLYAWQQMGFDVRSDELLLMGGIPDQDDLLSNLRRYLQKVHVMTASAEFNRAPITKIKGIPLDMAVLFLKGR</sequence>
<dbReference type="Pfam" id="PF12864">
    <property type="entry name" value="DUF3822"/>
    <property type="match status" value="1"/>
</dbReference>
<evidence type="ECO:0008006" key="2">
    <source>
        <dbReference type="Google" id="ProtNLM"/>
    </source>
</evidence>
<reference evidence="1" key="1">
    <citation type="submission" date="2024-07" db="EMBL/GenBank/DDBJ databases">
        <title>Complete genome sequence of Prevotella sp. YM-2024 GTC17254.</title>
        <authorList>
            <person name="Hayashi M."/>
            <person name="Muto Y."/>
            <person name="Tanaka K."/>
            <person name="Niwa H."/>
        </authorList>
    </citation>
    <scope>NUCLEOTIDE SEQUENCE</scope>
    <source>
        <strain evidence="1">GTC17254</strain>
    </source>
</reference>
<dbReference type="Gene3D" id="3.30.420.250">
    <property type="match status" value="1"/>
</dbReference>